<name>A0A9P6YH73_RHIOR</name>
<feature type="transmembrane region" description="Helical" evidence="9">
    <location>
        <begin position="148"/>
        <end position="170"/>
    </location>
</feature>
<dbReference type="GO" id="GO:0030026">
    <property type="term" value="P:intracellular manganese ion homeostasis"/>
    <property type="evidence" value="ECO:0007669"/>
    <property type="project" value="TreeGrafter"/>
</dbReference>
<keyword evidence="4 7" id="KW-1133">Transmembrane helix</keyword>
<evidence type="ECO:0000256" key="2">
    <source>
        <dbReference type="ARBA" id="ARBA00022692"/>
    </source>
</evidence>
<organism evidence="12 13">
    <name type="scientific">Rhizopus oryzae</name>
    <name type="common">Mucormycosis agent</name>
    <name type="synonym">Rhizopus arrhizus var. delemar</name>
    <dbReference type="NCBI Taxonomy" id="64495"/>
    <lineage>
        <taxon>Eukaryota</taxon>
        <taxon>Fungi</taxon>
        <taxon>Fungi incertae sedis</taxon>
        <taxon>Mucoromycota</taxon>
        <taxon>Mucoromycotina</taxon>
        <taxon>Mucoromycetes</taxon>
        <taxon>Mucorales</taxon>
        <taxon>Mucorineae</taxon>
        <taxon>Rhizopodaceae</taxon>
        <taxon>Rhizopus</taxon>
    </lineage>
</organism>
<dbReference type="GO" id="GO:0005737">
    <property type="term" value="C:cytoplasm"/>
    <property type="evidence" value="ECO:0007669"/>
    <property type="project" value="TreeGrafter"/>
</dbReference>
<feature type="transmembrane region" description="Helical" evidence="9">
    <location>
        <begin position="23"/>
        <end position="47"/>
    </location>
</feature>
<dbReference type="EMBL" id="JAANIT010000410">
    <property type="protein sequence ID" value="KAG1548012.1"/>
    <property type="molecule type" value="Genomic_DNA"/>
</dbReference>
<sequence length="399" mass="43908">MIQNVIPSPIVYINEDNHLSTTIYRFISSAVLILAGGFFAGLTLGLMGLDETNLQVLVETGSESEKNHALQVLSLLSRGKYWVLVTLLFSNVIVNETLPIVLDSLTGGGGFWAILISTAMIVIFGEIIPQSICVRYGLAIGAKSSKIVLIIMYILYPIAYPTSLILNYFLGASGGTIYKKAGLKCLVSMHQSDDMEGLTEDEVHIISSVLDLKEKRVYDIMIALEDVFTLSIDTVLDKTLVNKLLKQGYSRIPITAASNKHDFIGMLLVKNLIGQDHDEQFTVSQLPLSPLPETNPKTSCLDILNFFREGTSHMALVMDPSEGRPLGVITLEDVIESLIGEEIIDETDVYIDVCKKIKINREEEASLSRIQLCHTSYPMKSKSPVSPVSPVSPIESKLE</sequence>
<evidence type="ECO:0000313" key="13">
    <source>
        <dbReference type="Proteomes" id="UP000717996"/>
    </source>
</evidence>
<evidence type="ECO:0000256" key="9">
    <source>
        <dbReference type="SAM" id="Phobius"/>
    </source>
</evidence>
<dbReference type="Pfam" id="PF01595">
    <property type="entry name" value="CNNM"/>
    <property type="match status" value="1"/>
</dbReference>
<dbReference type="SUPFAM" id="SSF54631">
    <property type="entry name" value="CBS-domain pair"/>
    <property type="match status" value="1"/>
</dbReference>
<dbReference type="InterPro" id="IPR000644">
    <property type="entry name" value="CBS_dom"/>
</dbReference>
<dbReference type="PROSITE" id="PS51846">
    <property type="entry name" value="CNNM"/>
    <property type="match status" value="1"/>
</dbReference>
<comment type="caution">
    <text evidence="12">The sequence shown here is derived from an EMBL/GenBank/DDBJ whole genome shotgun (WGS) entry which is preliminary data.</text>
</comment>
<gene>
    <name evidence="12" type="ORF">G6F51_003916</name>
</gene>
<dbReference type="PANTHER" id="PTHR12064">
    <property type="entry name" value="METAL TRANSPORTER CNNM"/>
    <property type="match status" value="1"/>
</dbReference>
<protein>
    <recommendedName>
        <fullName evidence="14">DUF21-domain-containing protein</fullName>
    </recommendedName>
</protein>
<proteinExistence type="predicted"/>
<feature type="transmembrane region" description="Helical" evidence="9">
    <location>
        <begin position="108"/>
        <end position="128"/>
    </location>
</feature>
<reference evidence="12" key="1">
    <citation type="journal article" date="2020" name="Microb. Genom.">
        <title>Genetic diversity of clinical and environmental Mucorales isolates obtained from an investigation of mucormycosis cases among solid organ transplant recipients.</title>
        <authorList>
            <person name="Nguyen M.H."/>
            <person name="Kaul D."/>
            <person name="Muto C."/>
            <person name="Cheng S.J."/>
            <person name="Richter R.A."/>
            <person name="Bruno V.M."/>
            <person name="Liu G."/>
            <person name="Beyhan S."/>
            <person name="Sundermann A.J."/>
            <person name="Mounaud S."/>
            <person name="Pasculle A.W."/>
            <person name="Nierman W.C."/>
            <person name="Driscoll E."/>
            <person name="Cumbie R."/>
            <person name="Clancy C.J."/>
            <person name="Dupont C.L."/>
        </authorList>
    </citation>
    <scope>NUCLEOTIDE SEQUENCE</scope>
    <source>
        <strain evidence="12">GL16</strain>
    </source>
</reference>
<feature type="domain" description="CNNM transmembrane" evidence="11">
    <location>
        <begin position="18"/>
        <end position="202"/>
    </location>
</feature>
<evidence type="ECO:0000256" key="7">
    <source>
        <dbReference type="PROSITE-ProRule" id="PRU01193"/>
    </source>
</evidence>
<dbReference type="GO" id="GO:0016020">
    <property type="term" value="C:membrane"/>
    <property type="evidence" value="ECO:0007669"/>
    <property type="project" value="UniProtKB-SubCell"/>
</dbReference>
<keyword evidence="6" id="KW-0129">CBS domain</keyword>
<dbReference type="Proteomes" id="UP000717996">
    <property type="component" value="Unassembled WGS sequence"/>
</dbReference>
<evidence type="ECO:0008006" key="14">
    <source>
        <dbReference type="Google" id="ProtNLM"/>
    </source>
</evidence>
<dbReference type="SMART" id="SM00116">
    <property type="entry name" value="CBS"/>
    <property type="match status" value="2"/>
</dbReference>
<evidence type="ECO:0000256" key="4">
    <source>
        <dbReference type="ARBA" id="ARBA00022989"/>
    </source>
</evidence>
<dbReference type="InterPro" id="IPR045095">
    <property type="entry name" value="ACDP"/>
</dbReference>
<keyword evidence="5 7" id="KW-0472">Membrane</keyword>
<dbReference type="AlphaFoldDB" id="A0A9P6YH73"/>
<evidence type="ECO:0000256" key="5">
    <source>
        <dbReference type="ARBA" id="ARBA00023136"/>
    </source>
</evidence>
<dbReference type="Pfam" id="PF00571">
    <property type="entry name" value="CBS"/>
    <property type="match status" value="1"/>
</dbReference>
<evidence type="ECO:0000256" key="1">
    <source>
        <dbReference type="ARBA" id="ARBA00004141"/>
    </source>
</evidence>
<comment type="subcellular location">
    <subcellularLocation>
        <location evidence="1">Membrane</location>
        <topology evidence="1">Multi-pass membrane protein</topology>
    </subcellularLocation>
</comment>
<dbReference type="PANTHER" id="PTHR12064:SF97">
    <property type="entry name" value="METAL TRANSPORTER CNNM-5"/>
    <property type="match status" value="1"/>
</dbReference>
<accession>A0A9P6YH73</accession>
<evidence type="ECO:0000259" key="11">
    <source>
        <dbReference type="PROSITE" id="PS51846"/>
    </source>
</evidence>
<evidence type="ECO:0000256" key="3">
    <source>
        <dbReference type="ARBA" id="ARBA00022737"/>
    </source>
</evidence>
<evidence type="ECO:0000313" key="12">
    <source>
        <dbReference type="EMBL" id="KAG1548012.1"/>
    </source>
</evidence>
<dbReference type="Gene3D" id="3.10.580.10">
    <property type="entry name" value="CBS-domain"/>
    <property type="match status" value="1"/>
</dbReference>
<feature type="region of interest" description="Disordered" evidence="8">
    <location>
        <begin position="379"/>
        <end position="399"/>
    </location>
</feature>
<dbReference type="InterPro" id="IPR044751">
    <property type="entry name" value="Ion_transp-like_CBS"/>
</dbReference>
<keyword evidence="3" id="KW-0677">Repeat</keyword>
<keyword evidence="2 7" id="KW-0812">Transmembrane</keyword>
<dbReference type="PROSITE" id="PS51371">
    <property type="entry name" value="CBS"/>
    <property type="match status" value="1"/>
</dbReference>
<dbReference type="InterPro" id="IPR046342">
    <property type="entry name" value="CBS_dom_sf"/>
</dbReference>
<dbReference type="InterPro" id="IPR002550">
    <property type="entry name" value="CNNM"/>
</dbReference>
<dbReference type="CDD" id="cd04590">
    <property type="entry name" value="CBS_pair_CorC_HlyC_assoc"/>
    <property type="match status" value="1"/>
</dbReference>
<evidence type="ECO:0000259" key="10">
    <source>
        <dbReference type="PROSITE" id="PS51371"/>
    </source>
</evidence>
<evidence type="ECO:0000256" key="8">
    <source>
        <dbReference type="SAM" id="MobiDB-lite"/>
    </source>
</evidence>
<evidence type="ECO:0000256" key="6">
    <source>
        <dbReference type="PROSITE-ProRule" id="PRU00703"/>
    </source>
</evidence>
<dbReference type="FunFam" id="3.10.580.10:FF:000006">
    <property type="entry name" value="DUF21 and CBS domain protein"/>
    <property type="match status" value="1"/>
</dbReference>
<feature type="domain" description="CBS" evidence="10">
    <location>
        <begin position="287"/>
        <end position="346"/>
    </location>
</feature>
<dbReference type="GO" id="GO:0010960">
    <property type="term" value="P:magnesium ion homeostasis"/>
    <property type="evidence" value="ECO:0007669"/>
    <property type="project" value="InterPro"/>
</dbReference>
<dbReference type="OrthoDB" id="5353557at2759"/>